<dbReference type="Proteomes" id="UP000677152">
    <property type="component" value="Chromosome"/>
</dbReference>
<dbReference type="InterPro" id="IPR046342">
    <property type="entry name" value="CBS_dom_sf"/>
</dbReference>
<dbReference type="AlphaFoldDB" id="A0AA45R6X1"/>
<accession>A0AA45R6X1</accession>
<reference evidence="3" key="1">
    <citation type="submission" date="2021-04" db="EMBL/GenBank/DDBJ databases">
        <title>Genomic sequence of Actinosynnema pretiosum subsp. pretiosum ATCC 31280 (C-14919).</title>
        <authorList>
            <person name="Bai L."/>
            <person name="Wang X."/>
            <person name="Xiao Y."/>
        </authorList>
    </citation>
    <scope>NUCLEOTIDE SEQUENCE</scope>
    <source>
        <strain evidence="3">ATCC 31280</strain>
    </source>
</reference>
<dbReference type="Pfam" id="PF26205">
    <property type="entry name" value="SH3_actinomycetes"/>
    <property type="match status" value="1"/>
</dbReference>
<keyword evidence="1" id="KW-0129">CBS domain</keyword>
<dbReference type="GO" id="GO:0015095">
    <property type="term" value="F:magnesium ion transmembrane transporter activity"/>
    <property type="evidence" value="ECO:0007669"/>
    <property type="project" value="InterPro"/>
</dbReference>
<gene>
    <name evidence="3" type="ORF">KCV87_16575</name>
</gene>
<dbReference type="SUPFAM" id="SSF50346">
    <property type="entry name" value="PRC-barrel domain"/>
    <property type="match status" value="1"/>
</dbReference>
<organism evidence="3 4">
    <name type="scientific">Actinosynnema pretiosum subsp. pretiosum</name>
    <dbReference type="NCBI Taxonomy" id="103721"/>
    <lineage>
        <taxon>Bacteria</taxon>
        <taxon>Bacillati</taxon>
        <taxon>Actinomycetota</taxon>
        <taxon>Actinomycetes</taxon>
        <taxon>Pseudonocardiales</taxon>
        <taxon>Pseudonocardiaceae</taxon>
        <taxon>Actinosynnema</taxon>
    </lineage>
</organism>
<dbReference type="CDD" id="cd04606">
    <property type="entry name" value="CBS_pair_Mg_transporter"/>
    <property type="match status" value="1"/>
</dbReference>
<evidence type="ECO:0000259" key="2">
    <source>
        <dbReference type="PROSITE" id="PS51371"/>
    </source>
</evidence>
<protein>
    <submittedName>
        <fullName evidence="3">Magnesium transporter</fullName>
    </submittedName>
</protein>
<evidence type="ECO:0000313" key="4">
    <source>
        <dbReference type="Proteomes" id="UP000677152"/>
    </source>
</evidence>
<dbReference type="SUPFAM" id="SSF54631">
    <property type="entry name" value="CBS-domain pair"/>
    <property type="match status" value="1"/>
</dbReference>
<dbReference type="InterPro" id="IPR006669">
    <property type="entry name" value="MgtE_transporter"/>
</dbReference>
<dbReference type="InterPro" id="IPR058838">
    <property type="entry name" value="SH3_actinomycetes"/>
</dbReference>
<dbReference type="InterPro" id="IPR000644">
    <property type="entry name" value="CBS_dom"/>
</dbReference>
<dbReference type="PROSITE" id="PS51371">
    <property type="entry name" value="CBS"/>
    <property type="match status" value="1"/>
</dbReference>
<proteinExistence type="predicted"/>
<dbReference type="Pfam" id="PF00571">
    <property type="entry name" value="CBS"/>
    <property type="match status" value="1"/>
</dbReference>
<dbReference type="Gene3D" id="3.10.580.10">
    <property type="entry name" value="CBS-domain"/>
    <property type="match status" value="1"/>
</dbReference>
<sequence>MVGVNRVFAAQLAGLPVFGPDGESIGKARDLVVGLRIDRQPPRVLGLVVELVTRRRIFVPMLRVTSIEPNAIILATGSVSLRQFHQRANEVLVVGELIDARVTVGGTAAVLVDAAMEPARTRDWRMTRVAVRERTGRLARRGKVQVLRWDEVVGLSVSEVAGQPQGAQHLVAIFETMRAADVASALHDLPLKRRYEVAEALDDERLADVIEELSEDDQKDLLAHLDDERAADVLEAMNPDDAADLLAELPERDKERLLELMEPEESAPVKRLLEYSFDTAGGLMTPEPVVLAPDATVAEALAHVRNADLTPALASMVFVCRPPTATPTGRYLGCAHIQRLLREPPSDLVAGVLDTDLPTLPPGAKLGEVTRYFAAYNLVCGPVVDEADHLLGAVTVDDVLDHLLPDNWRETGLTHA</sequence>
<dbReference type="PANTHER" id="PTHR43773:SF1">
    <property type="entry name" value="MAGNESIUM TRANSPORTER MGTE"/>
    <property type="match status" value="1"/>
</dbReference>
<dbReference type="GO" id="GO:0016020">
    <property type="term" value="C:membrane"/>
    <property type="evidence" value="ECO:0007669"/>
    <property type="project" value="InterPro"/>
</dbReference>
<dbReference type="EMBL" id="CP073249">
    <property type="protein sequence ID" value="QUF07487.1"/>
    <property type="molecule type" value="Genomic_DNA"/>
</dbReference>
<evidence type="ECO:0000256" key="1">
    <source>
        <dbReference type="PROSITE-ProRule" id="PRU00703"/>
    </source>
</evidence>
<dbReference type="Gene3D" id="1.25.60.10">
    <property type="entry name" value="MgtE N-terminal domain-like"/>
    <property type="match status" value="1"/>
</dbReference>
<dbReference type="InterPro" id="IPR038076">
    <property type="entry name" value="MgtE_N_sf"/>
</dbReference>
<dbReference type="InterPro" id="IPR011033">
    <property type="entry name" value="PRC_barrel-like_sf"/>
</dbReference>
<dbReference type="SMART" id="SM00924">
    <property type="entry name" value="MgtE_N"/>
    <property type="match status" value="1"/>
</dbReference>
<dbReference type="SUPFAM" id="SSF158791">
    <property type="entry name" value="MgtE N-terminal domain-like"/>
    <property type="match status" value="1"/>
</dbReference>
<evidence type="ECO:0000313" key="3">
    <source>
        <dbReference type="EMBL" id="QUF07487.1"/>
    </source>
</evidence>
<dbReference type="Pfam" id="PF03448">
    <property type="entry name" value="MgtE_N"/>
    <property type="match status" value="1"/>
</dbReference>
<name>A0AA45R6X1_9PSEU</name>
<feature type="domain" description="CBS" evidence="2">
    <location>
        <begin position="353"/>
        <end position="411"/>
    </location>
</feature>
<dbReference type="InterPro" id="IPR006668">
    <property type="entry name" value="Mg_transptr_MgtE_intracell_dom"/>
</dbReference>
<dbReference type="SMART" id="SM00116">
    <property type="entry name" value="CBS"/>
    <property type="match status" value="1"/>
</dbReference>
<dbReference type="PANTHER" id="PTHR43773">
    <property type="entry name" value="MAGNESIUM TRANSPORTER MGTE"/>
    <property type="match status" value="1"/>
</dbReference>